<organism evidence="1">
    <name type="scientific">marine sediment metagenome</name>
    <dbReference type="NCBI Taxonomy" id="412755"/>
    <lineage>
        <taxon>unclassified sequences</taxon>
        <taxon>metagenomes</taxon>
        <taxon>ecological metagenomes</taxon>
    </lineage>
</organism>
<gene>
    <name evidence="1" type="ORF">LCGC14_1300840</name>
</gene>
<name>A0A0F9KR46_9ZZZZ</name>
<comment type="caution">
    <text evidence="1">The sequence shown here is derived from an EMBL/GenBank/DDBJ whole genome shotgun (WGS) entry which is preliminary data.</text>
</comment>
<dbReference type="AlphaFoldDB" id="A0A0F9KR46"/>
<dbReference type="EMBL" id="LAZR01007593">
    <property type="protein sequence ID" value="KKM84268.1"/>
    <property type="molecule type" value="Genomic_DNA"/>
</dbReference>
<protein>
    <submittedName>
        <fullName evidence="1">Uncharacterized protein</fullName>
    </submittedName>
</protein>
<proteinExistence type="predicted"/>
<sequence length="624" mass="72376">MGLENPQSYGEYYWGASVAARLKALEDEGEQTKQYIPNIFTDEDMRKAVPFDFMTKWDSLIENPAAALGGVGMRFISEMADSILGKTMDHALKDFNYVVAAKFHDEHIAPPEAAKLYLRGWVDDEMFYMRCLQMGYARAEADMLLGSQIEYPSITDLMRWGRYHGNPENVKEVVWEKFKIPVTDHDFYEWFSLQVPPTDMITKLFRRGVIEQNDFANMMKQVGWRGMDIDYCMESSWLIPNAMLLVQAGLHNDQSYDEILRDISKADIHPDYAQKYLDAIMTKPSPIDLISYELRHDPELSDLPAKLRRLGIHDEYTDVYKTLAYQIPPIADIITMAVREAFSPTIASRFGQYEDYPDQLTEWAQKKGLSKEWAQRYWAAHWSLPSPQQGFEMLHRGIIDESELNMLLRALDVMPYWRGKLTQMAYRPLTRVDVRRMYKEGVLDERGVYEAYLDNGYAPDNAERMTEFTVKYVLSQQARFTSGDVVAAYTKRIIQSSEARSLLSDLGISSNNVSYIISTADYKKSWALTDAKIKGIRNLYKRYVYDENKARGELLKLNLPAQQVDVLMEQWWYEDKTEPTANYTLAQTLKFTKAGLLSESRARQELRELGYDDEHVNVYMRSIQ</sequence>
<reference evidence="1" key="1">
    <citation type="journal article" date="2015" name="Nature">
        <title>Complex archaea that bridge the gap between prokaryotes and eukaryotes.</title>
        <authorList>
            <person name="Spang A."/>
            <person name="Saw J.H."/>
            <person name="Jorgensen S.L."/>
            <person name="Zaremba-Niedzwiedzka K."/>
            <person name="Martijn J."/>
            <person name="Lind A.E."/>
            <person name="van Eijk R."/>
            <person name="Schleper C."/>
            <person name="Guy L."/>
            <person name="Ettema T.J."/>
        </authorList>
    </citation>
    <scope>NUCLEOTIDE SEQUENCE</scope>
</reference>
<accession>A0A0F9KR46</accession>
<evidence type="ECO:0000313" key="1">
    <source>
        <dbReference type="EMBL" id="KKM84268.1"/>
    </source>
</evidence>